<organism evidence="1 2">
    <name type="scientific">Suillus discolor</name>
    <dbReference type="NCBI Taxonomy" id="1912936"/>
    <lineage>
        <taxon>Eukaryota</taxon>
        <taxon>Fungi</taxon>
        <taxon>Dikarya</taxon>
        <taxon>Basidiomycota</taxon>
        <taxon>Agaricomycotina</taxon>
        <taxon>Agaricomycetes</taxon>
        <taxon>Agaricomycetidae</taxon>
        <taxon>Boletales</taxon>
        <taxon>Suillineae</taxon>
        <taxon>Suillaceae</taxon>
        <taxon>Suillus</taxon>
    </lineage>
</organism>
<comment type="caution">
    <text evidence="1">The sequence shown here is derived from an EMBL/GenBank/DDBJ whole genome shotgun (WGS) entry which is preliminary data.</text>
</comment>
<dbReference type="OrthoDB" id="2652256at2759"/>
<dbReference type="RefSeq" id="XP_041294022.1">
    <property type="nucleotide sequence ID" value="XM_041428224.1"/>
</dbReference>
<evidence type="ECO:0000313" key="2">
    <source>
        <dbReference type="Proteomes" id="UP000823399"/>
    </source>
</evidence>
<reference evidence="1" key="1">
    <citation type="journal article" date="2020" name="New Phytol.">
        <title>Comparative genomics reveals dynamic genome evolution in host specialist ectomycorrhizal fungi.</title>
        <authorList>
            <person name="Lofgren L.A."/>
            <person name="Nguyen N.H."/>
            <person name="Vilgalys R."/>
            <person name="Ruytinx J."/>
            <person name="Liao H.L."/>
            <person name="Branco S."/>
            <person name="Kuo A."/>
            <person name="LaButti K."/>
            <person name="Lipzen A."/>
            <person name="Andreopoulos W."/>
            <person name="Pangilinan J."/>
            <person name="Riley R."/>
            <person name="Hundley H."/>
            <person name="Na H."/>
            <person name="Barry K."/>
            <person name="Grigoriev I.V."/>
            <person name="Stajich J.E."/>
            <person name="Kennedy P.G."/>
        </authorList>
    </citation>
    <scope>NUCLEOTIDE SEQUENCE</scope>
    <source>
        <strain evidence="1">FC423</strain>
    </source>
</reference>
<name>A0A9P7FA93_9AGAM</name>
<evidence type="ECO:0000313" key="1">
    <source>
        <dbReference type="EMBL" id="KAG2110344.1"/>
    </source>
</evidence>
<protein>
    <submittedName>
        <fullName evidence="1">Uncharacterized protein</fullName>
    </submittedName>
</protein>
<sequence>MEKMTTTTAMTCCNSATSMSITNAQVLSPNNRLTPAERKAFGRSDHKAGKVLGVTLTRNHVGQDKRLSLCLSQDQENSQGDNEEGAVIGAKRSFTCNASTATIIGPLKDRLGRILASGMKMVEKRNKGRMAAGGYPPRIVLGLLRSNELPGKEGMEELPTGVSDEICARSLAELDENENTEAPLGAEFLERNEEGEDDPFGGSPMGLVRDVENLLASPALDRRVSPVASPINFEVSSEEESLALSPDGSFDYMLRPAERAYVDFLIAQDEAEEQTMERRALRSRNKVLDVLGAEARQAVNEQC</sequence>
<dbReference type="GeneID" id="64690483"/>
<gene>
    <name evidence="1" type="ORF">F5147DRAFT_136967</name>
</gene>
<dbReference type="EMBL" id="JABBWM010000021">
    <property type="protein sequence ID" value="KAG2110344.1"/>
    <property type="molecule type" value="Genomic_DNA"/>
</dbReference>
<dbReference type="Proteomes" id="UP000823399">
    <property type="component" value="Unassembled WGS sequence"/>
</dbReference>
<accession>A0A9P7FA93</accession>
<proteinExistence type="predicted"/>
<dbReference type="AlphaFoldDB" id="A0A9P7FA93"/>
<keyword evidence="2" id="KW-1185">Reference proteome</keyword>